<protein>
    <submittedName>
        <fullName evidence="1">Uncharacterized protein</fullName>
    </submittedName>
</protein>
<name>A0A1F8EWZ9_9BACT</name>
<dbReference type="Proteomes" id="UP000177507">
    <property type="component" value="Unassembled WGS sequence"/>
</dbReference>
<dbReference type="AlphaFoldDB" id="A0A1F8EWZ9"/>
<sequence>MTTEKGSRLSGLQFELRNAIGGHGCMVCGGARNDEPGVAQVAEILNKYGIDPQEVEREMQTIEDNFVFAPGWKIVAASGCYRNTSDFLSACYKFLK</sequence>
<evidence type="ECO:0000313" key="2">
    <source>
        <dbReference type="Proteomes" id="UP000177507"/>
    </source>
</evidence>
<gene>
    <name evidence="1" type="ORF">A2831_01495</name>
</gene>
<comment type="caution">
    <text evidence="1">The sequence shown here is derived from an EMBL/GenBank/DDBJ whole genome shotgun (WGS) entry which is preliminary data.</text>
</comment>
<evidence type="ECO:0000313" key="1">
    <source>
        <dbReference type="EMBL" id="OGN05394.1"/>
    </source>
</evidence>
<reference evidence="1 2" key="1">
    <citation type="journal article" date="2016" name="Nat. Commun.">
        <title>Thousands of microbial genomes shed light on interconnected biogeochemical processes in an aquifer system.</title>
        <authorList>
            <person name="Anantharaman K."/>
            <person name="Brown C.T."/>
            <person name="Hug L.A."/>
            <person name="Sharon I."/>
            <person name="Castelle C.J."/>
            <person name="Probst A.J."/>
            <person name="Thomas B.C."/>
            <person name="Singh A."/>
            <person name="Wilkins M.J."/>
            <person name="Karaoz U."/>
            <person name="Brodie E.L."/>
            <person name="Williams K.H."/>
            <person name="Hubbard S.S."/>
            <person name="Banfield J.F."/>
        </authorList>
    </citation>
    <scope>NUCLEOTIDE SEQUENCE [LARGE SCALE GENOMIC DNA]</scope>
</reference>
<accession>A0A1F8EWZ9</accession>
<dbReference type="EMBL" id="MGJI01000009">
    <property type="protein sequence ID" value="OGN05394.1"/>
    <property type="molecule type" value="Genomic_DNA"/>
</dbReference>
<proteinExistence type="predicted"/>
<organism evidence="1 2">
    <name type="scientific">Candidatus Yanofskybacteria bacterium RIFCSPHIGHO2_01_FULL_44_17</name>
    <dbReference type="NCBI Taxonomy" id="1802668"/>
    <lineage>
        <taxon>Bacteria</taxon>
        <taxon>Candidatus Yanofskyibacteriota</taxon>
    </lineage>
</organism>